<evidence type="ECO:0000256" key="1">
    <source>
        <dbReference type="SAM" id="MobiDB-lite"/>
    </source>
</evidence>
<reference evidence="4" key="1">
    <citation type="journal article" date="2012" name="PLoS Genet.">
        <title>The genomes of the fungal plant pathogens Cladosporium fulvum and Dothistroma septosporum reveal adaptation to different hosts and lifestyles but also signatures of common ancestry.</title>
        <authorList>
            <person name="de Wit P.J.G.M."/>
            <person name="van der Burgt A."/>
            <person name="Oekmen B."/>
            <person name="Stergiopoulos I."/>
            <person name="Abd-Elsalam K.A."/>
            <person name="Aerts A.L."/>
            <person name="Bahkali A.H."/>
            <person name="Beenen H.G."/>
            <person name="Chettri P."/>
            <person name="Cox M.P."/>
            <person name="Datema E."/>
            <person name="de Vries R.P."/>
            <person name="Dhillon B."/>
            <person name="Ganley A.R."/>
            <person name="Griffiths S.A."/>
            <person name="Guo Y."/>
            <person name="Hamelin R.C."/>
            <person name="Henrissat B."/>
            <person name="Kabir M.S."/>
            <person name="Jashni M.K."/>
            <person name="Kema G."/>
            <person name="Klaubauf S."/>
            <person name="Lapidus A."/>
            <person name="Levasseur A."/>
            <person name="Lindquist E."/>
            <person name="Mehrabi R."/>
            <person name="Ohm R.A."/>
            <person name="Owen T.J."/>
            <person name="Salamov A."/>
            <person name="Schwelm A."/>
            <person name="Schijlen E."/>
            <person name="Sun H."/>
            <person name="van den Burg H.A."/>
            <person name="van Ham R.C.H.J."/>
            <person name="Zhang S."/>
            <person name="Goodwin S.B."/>
            <person name="Grigoriev I.V."/>
            <person name="Collemare J."/>
            <person name="Bradshaw R.E."/>
        </authorList>
    </citation>
    <scope>NUCLEOTIDE SEQUENCE [LARGE SCALE GENOMIC DNA]</scope>
    <source>
        <strain evidence="4">NZE10 / CBS 128990</strain>
    </source>
</reference>
<dbReference type="EMBL" id="KB446535">
    <property type="protein sequence ID" value="EME48679.1"/>
    <property type="molecule type" value="Genomic_DNA"/>
</dbReference>
<keyword evidence="4" id="KW-1185">Reference proteome</keyword>
<feature type="region of interest" description="Disordered" evidence="1">
    <location>
        <begin position="1"/>
        <end position="25"/>
    </location>
</feature>
<feature type="compositionally biased region" description="Low complexity" evidence="1">
    <location>
        <begin position="11"/>
        <end position="25"/>
    </location>
</feature>
<protein>
    <submittedName>
        <fullName evidence="3">Uncharacterized protein</fullName>
    </submittedName>
</protein>
<dbReference type="Proteomes" id="UP000016933">
    <property type="component" value="Unassembled WGS sequence"/>
</dbReference>
<dbReference type="HOGENOM" id="CLU_1245317_0_0_1"/>
<accession>N1Q2J0</accession>
<organism evidence="3 4">
    <name type="scientific">Dothistroma septosporum (strain NZE10 / CBS 128990)</name>
    <name type="common">Red band needle blight fungus</name>
    <name type="synonym">Mycosphaerella pini</name>
    <dbReference type="NCBI Taxonomy" id="675120"/>
    <lineage>
        <taxon>Eukaryota</taxon>
        <taxon>Fungi</taxon>
        <taxon>Dikarya</taxon>
        <taxon>Ascomycota</taxon>
        <taxon>Pezizomycotina</taxon>
        <taxon>Dothideomycetes</taxon>
        <taxon>Dothideomycetidae</taxon>
        <taxon>Mycosphaerellales</taxon>
        <taxon>Mycosphaerellaceae</taxon>
        <taxon>Dothistroma</taxon>
    </lineage>
</organism>
<feature type="transmembrane region" description="Helical" evidence="2">
    <location>
        <begin position="93"/>
        <end position="119"/>
    </location>
</feature>
<evidence type="ECO:0000313" key="4">
    <source>
        <dbReference type="Proteomes" id="UP000016933"/>
    </source>
</evidence>
<evidence type="ECO:0000256" key="2">
    <source>
        <dbReference type="SAM" id="Phobius"/>
    </source>
</evidence>
<proteinExistence type="predicted"/>
<keyword evidence="2" id="KW-0472">Membrane</keyword>
<evidence type="ECO:0000313" key="3">
    <source>
        <dbReference type="EMBL" id="EME48679.1"/>
    </source>
</evidence>
<reference evidence="3 4" key="2">
    <citation type="journal article" date="2012" name="PLoS Pathog.">
        <title>Diverse lifestyles and strategies of plant pathogenesis encoded in the genomes of eighteen Dothideomycetes fungi.</title>
        <authorList>
            <person name="Ohm R.A."/>
            <person name="Feau N."/>
            <person name="Henrissat B."/>
            <person name="Schoch C.L."/>
            <person name="Horwitz B.A."/>
            <person name="Barry K.W."/>
            <person name="Condon B.J."/>
            <person name="Copeland A.C."/>
            <person name="Dhillon B."/>
            <person name="Glaser F."/>
            <person name="Hesse C.N."/>
            <person name="Kosti I."/>
            <person name="LaButti K."/>
            <person name="Lindquist E.A."/>
            <person name="Lucas S."/>
            <person name="Salamov A.A."/>
            <person name="Bradshaw R.E."/>
            <person name="Ciuffetti L."/>
            <person name="Hamelin R.C."/>
            <person name="Kema G.H.J."/>
            <person name="Lawrence C."/>
            <person name="Scott J.A."/>
            <person name="Spatafora J.W."/>
            <person name="Turgeon B.G."/>
            <person name="de Wit P.J.G.M."/>
            <person name="Zhong S."/>
            <person name="Goodwin S.B."/>
            <person name="Grigoriev I.V."/>
        </authorList>
    </citation>
    <scope>NUCLEOTIDE SEQUENCE [LARGE SCALE GENOMIC DNA]</scope>
    <source>
        <strain evidence="4">NZE10 / CBS 128990</strain>
    </source>
</reference>
<dbReference type="AlphaFoldDB" id="N1Q2J0"/>
<sequence length="222" mass="24419">MAVESANGPGTFSATATSPAARSTAGSSFLPMTAASAVKPADMISDSRSAAMIVTATSVARRCKHTDELIQVKVADFHGVCSPTSSSCTTTGYLFPLIICILLTFIGSAWEVVVIYGVYPRQMFIYRNDSRADARRTDEVETCPLGAAIDLNLLQQRIGTGVVRDEVSRYGTNVYARLALIEWANREATVWREPLSSWMKVQQRLNRRRQRSLLLCFREASN</sequence>
<keyword evidence="2" id="KW-1133">Transmembrane helix</keyword>
<keyword evidence="2" id="KW-0812">Transmembrane</keyword>
<name>N1Q2J0_DOTSN</name>
<gene>
    <name evidence="3" type="ORF">DOTSEDRAFT_67649</name>
</gene>